<dbReference type="Proteomes" id="UP000290288">
    <property type="component" value="Unassembled WGS sequence"/>
</dbReference>
<protein>
    <recommendedName>
        <fullName evidence="3">Muskelin N-terminal domain-containing protein</fullName>
    </recommendedName>
</protein>
<dbReference type="InterPro" id="IPR011043">
    <property type="entry name" value="Gal_Oxase/kelch_b-propeller"/>
</dbReference>
<name>A0A4Q2DAJ5_9AGAR</name>
<dbReference type="OrthoDB" id="10052615at2759"/>
<dbReference type="SUPFAM" id="SSF50965">
    <property type="entry name" value="Galactose oxidase, central domain"/>
    <property type="match status" value="1"/>
</dbReference>
<dbReference type="EMBL" id="SDEE01000510">
    <property type="protein sequence ID" value="RXW15791.1"/>
    <property type="molecule type" value="Genomic_DNA"/>
</dbReference>
<keyword evidence="1" id="KW-0677">Repeat</keyword>
<feature type="compositionally biased region" description="Low complexity" evidence="2">
    <location>
        <begin position="742"/>
        <end position="751"/>
    </location>
</feature>
<dbReference type="InterPro" id="IPR015915">
    <property type="entry name" value="Kelch-typ_b-propeller"/>
</dbReference>
<gene>
    <name evidence="4" type="ORF">EST38_g10070</name>
</gene>
<accession>A0A4Q2DAJ5</accession>
<evidence type="ECO:0000313" key="4">
    <source>
        <dbReference type="EMBL" id="RXW15791.1"/>
    </source>
</evidence>
<dbReference type="PANTHER" id="PTHR15526">
    <property type="entry name" value="MUSKELIN"/>
    <property type="match status" value="1"/>
</dbReference>
<dbReference type="InterPro" id="IPR052456">
    <property type="entry name" value="CTLH_complex_component"/>
</dbReference>
<feature type="domain" description="Muskelin N-terminal" evidence="3">
    <location>
        <begin position="15"/>
        <end position="153"/>
    </location>
</feature>
<feature type="compositionally biased region" description="Acidic residues" evidence="2">
    <location>
        <begin position="781"/>
        <end position="795"/>
    </location>
</feature>
<organism evidence="4 5">
    <name type="scientific">Candolleomyces aberdarensis</name>
    <dbReference type="NCBI Taxonomy" id="2316362"/>
    <lineage>
        <taxon>Eukaryota</taxon>
        <taxon>Fungi</taxon>
        <taxon>Dikarya</taxon>
        <taxon>Basidiomycota</taxon>
        <taxon>Agaricomycotina</taxon>
        <taxon>Agaricomycetes</taxon>
        <taxon>Agaricomycetidae</taxon>
        <taxon>Agaricales</taxon>
        <taxon>Agaricineae</taxon>
        <taxon>Psathyrellaceae</taxon>
        <taxon>Candolleomyces</taxon>
    </lineage>
</organism>
<proteinExistence type="predicted"/>
<dbReference type="SUPFAM" id="SSF117281">
    <property type="entry name" value="Kelch motif"/>
    <property type="match status" value="1"/>
</dbReference>
<dbReference type="Gene3D" id="2.120.10.80">
    <property type="entry name" value="Kelch-type beta propeller"/>
    <property type="match status" value="2"/>
</dbReference>
<dbReference type="STRING" id="2316362.A0A4Q2DAJ5"/>
<dbReference type="GO" id="GO:0005737">
    <property type="term" value="C:cytoplasm"/>
    <property type="evidence" value="ECO:0007669"/>
    <property type="project" value="TreeGrafter"/>
</dbReference>
<feature type="region of interest" description="Disordered" evidence="2">
    <location>
        <begin position="737"/>
        <end position="803"/>
    </location>
</feature>
<keyword evidence="5" id="KW-1185">Reference proteome</keyword>
<dbReference type="Pfam" id="PF06588">
    <property type="entry name" value="Muskelin_N"/>
    <property type="match status" value="1"/>
</dbReference>
<reference evidence="4 5" key="1">
    <citation type="submission" date="2019-01" db="EMBL/GenBank/DDBJ databases">
        <title>Draft genome sequence of Psathyrella aberdarensis IHI B618.</title>
        <authorList>
            <person name="Buettner E."/>
            <person name="Kellner H."/>
        </authorList>
    </citation>
    <scope>NUCLEOTIDE SEQUENCE [LARGE SCALE GENOMIC DNA]</scope>
    <source>
        <strain evidence="4 5">IHI B618</strain>
    </source>
</reference>
<dbReference type="Gene3D" id="2.60.120.260">
    <property type="entry name" value="Galactose-binding domain-like"/>
    <property type="match status" value="1"/>
</dbReference>
<dbReference type="InterPro" id="IPR010565">
    <property type="entry name" value="Muskelin_N"/>
</dbReference>
<feature type="region of interest" description="Disordered" evidence="2">
    <location>
        <begin position="575"/>
        <end position="618"/>
    </location>
</feature>
<evidence type="ECO:0000256" key="1">
    <source>
        <dbReference type="ARBA" id="ARBA00022737"/>
    </source>
</evidence>
<evidence type="ECO:0000259" key="3">
    <source>
        <dbReference type="Pfam" id="PF06588"/>
    </source>
</evidence>
<feature type="compositionally biased region" description="Polar residues" evidence="2">
    <location>
        <begin position="584"/>
        <end position="599"/>
    </location>
</feature>
<evidence type="ECO:0000256" key="2">
    <source>
        <dbReference type="SAM" id="MobiDB-lite"/>
    </source>
</evidence>
<dbReference type="PANTHER" id="PTHR15526:SF5">
    <property type="entry name" value="MUSKELIN"/>
    <property type="match status" value="1"/>
</dbReference>
<dbReference type="Pfam" id="PF24681">
    <property type="entry name" value="Kelch_KLHDC2_KLHL20_DRC7"/>
    <property type="match status" value="2"/>
</dbReference>
<comment type="caution">
    <text evidence="4">The sequence shown here is derived from an EMBL/GenBank/DDBJ whole genome shotgun (WGS) entry which is preliminary data.</text>
</comment>
<sequence>MDSFTSRVTQYSQSKITFGKFNKPHPCNAKEFKIYVGLTEESMTQVIQSGLKNTTESETFDVRHANKDGVVFPTRYVKIEPLSAHGQSFHVSIWHVALKGISEPSYVEQITATYEEHREITVLRHTLKYLRQRRLLTPFQTIIERADIQIENPLVTRLHESIVLQGDWERAENLLHSISDAGLFTEYLYSCQPQAMWKRVTGSDSDGDVPSPRGGHAMCMDAENQLIYLFGGWDGRKSLDDFWVYSVREDKWKILSRSTRHEPNAPGPRSCHKMVFDGKTGNIYLLGRLDDADVRNPIARSNIPATAPPPFVVQSSTAPGPPFIMQSSPLRQQFTPASNNTGAPGGPSSAPRTYCSEFYRYQTRGIDAGKWVFLSFDTAASGGPPLVFDHQMAMDSEAQILYNVRLSKWKLLQPSDANTTSSVIPSRFGHSMVLEPKAKQLYIFGGQKDEKYLSDMYVYDISSNTSTELFSNFTNCGGPDPCFTQRAVIDPLMKEIYVFCGLTRNLAGSSKNTVLRSSPCNWVFRYDSKPGKWYQIHRHPDSPPDEVPVPRFAHQAVYHAPTRTVFLHGGNAGSLSALDRERSTSANRNSYGNTGSARPTPSPPDEGTQPQPQPSQPIATVPAITAPVAQAPDQRQITETPQTEKRLDDFWMMKLRRPDEEEVIRQAKFHIRRQQFREMCEEDPPVKALQFLQNEVSKVVDHKNAEEAETFRSLLTHLLAPSSSHSVLPLPTPIRRRLSDVSSEGSWHSPSSSPPPRSGRKSRGEHSDDEGGTWTSQLPGESDDDMEDVEDDNDSELSYSGTAETLRGIIDPLEIAAAKKAAAGERRGEDASEFEQKQQRAMLKPVSITSERYKQRMDVFNSLIRFVAEGQKEPVGDLLDLVNQDAIEWVDS</sequence>
<evidence type="ECO:0000313" key="5">
    <source>
        <dbReference type="Proteomes" id="UP000290288"/>
    </source>
</evidence>
<dbReference type="AlphaFoldDB" id="A0A4Q2DAJ5"/>